<name>A0ABP5K239_9MICC</name>
<proteinExistence type="predicted"/>
<dbReference type="Gene3D" id="1.10.357.10">
    <property type="entry name" value="Tetracycline Repressor, domain 2"/>
    <property type="match status" value="1"/>
</dbReference>
<feature type="domain" description="HTH tetR-type" evidence="5">
    <location>
        <begin position="5"/>
        <end position="65"/>
    </location>
</feature>
<reference evidence="7" key="1">
    <citation type="journal article" date="2019" name="Int. J. Syst. Evol. Microbiol.">
        <title>The Global Catalogue of Microorganisms (GCM) 10K type strain sequencing project: providing services to taxonomists for standard genome sequencing and annotation.</title>
        <authorList>
            <consortium name="The Broad Institute Genomics Platform"/>
            <consortium name="The Broad Institute Genome Sequencing Center for Infectious Disease"/>
            <person name="Wu L."/>
            <person name="Ma J."/>
        </authorList>
    </citation>
    <scope>NUCLEOTIDE SEQUENCE [LARGE SCALE GENOMIC DNA]</scope>
    <source>
        <strain evidence="7">JCM 15914</strain>
    </source>
</reference>
<organism evidence="6 7">
    <name type="scientific">Kocuria atrinae</name>
    <dbReference type="NCBI Taxonomy" id="592377"/>
    <lineage>
        <taxon>Bacteria</taxon>
        <taxon>Bacillati</taxon>
        <taxon>Actinomycetota</taxon>
        <taxon>Actinomycetes</taxon>
        <taxon>Micrococcales</taxon>
        <taxon>Micrococcaceae</taxon>
        <taxon>Kocuria</taxon>
    </lineage>
</organism>
<keyword evidence="2 4" id="KW-0238">DNA-binding</keyword>
<dbReference type="InterPro" id="IPR041479">
    <property type="entry name" value="TetR_CgmR_C"/>
</dbReference>
<accession>A0ABP5K239</accession>
<keyword evidence="3" id="KW-0804">Transcription</keyword>
<dbReference type="InterPro" id="IPR009057">
    <property type="entry name" value="Homeodomain-like_sf"/>
</dbReference>
<dbReference type="InterPro" id="IPR050109">
    <property type="entry name" value="HTH-type_TetR-like_transc_reg"/>
</dbReference>
<dbReference type="SUPFAM" id="SSF46689">
    <property type="entry name" value="Homeodomain-like"/>
    <property type="match status" value="1"/>
</dbReference>
<comment type="caution">
    <text evidence="6">The sequence shown here is derived from an EMBL/GenBank/DDBJ whole genome shotgun (WGS) entry which is preliminary data.</text>
</comment>
<evidence type="ECO:0000256" key="4">
    <source>
        <dbReference type="PROSITE-ProRule" id="PRU00335"/>
    </source>
</evidence>
<dbReference type="Pfam" id="PF17937">
    <property type="entry name" value="TetR_C_28"/>
    <property type="match status" value="1"/>
</dbReference>
<evidence type="ECO:0000256" key="1">
    <source>
        <dbReference type="ARBA" id="ARBA00023015"/>
    </source>
</evidence>
<dbReference type="Proteomes" id="UP001500166">
    <property type="component" value="Unassembled WGS sequence"/>
</dbReference>
<evidence type="ECO:0000313" key="7">
    <source>
        <dbReference type="Proteomes" id="UP001500166"/>
    </source>
</evidence>
<gene>
    <name evidence="6" type="ORF">GCM10009824_27650</name>
</gene>
<dbReference type="PANTHER" id="PTHR30055:SF234">
    <property type="entry name" value="HTH-TYPE TRANSCRIPTIONAL REGULATOR BETI"/>
    <property type="match status" value="1"/>
</dbReference>
<evidence type="ECO:0000313" key="6">
    <source>
        <dbReference type="EMBL" id="GAA2123688.1"/>
    </source>
</evidence>
<evidence type="ECO:0000256" key="3">
    <source>
        <dbReference type="ARBA" id="ARBA00023163"/>
    </source>
</evidence>
<keyword evidence="1" id="KW-0805">Transcription regulation</keyword>
<dbReference type="Pfam" id="PF00440">
    <property type="entry name" value="TetR_N"/>
    <property type="match status" value="1"/>
</dbReference>
<sequence>MPRKPLARDKLLEAFEHIVLTDGERAATLDAVAAAAGVSKGGLLYHFPHRQGLVDAMLVNLESLAAEDLERLTASPRGAAREFLATSLYEDSALDRALIVASRLIQAGDDAARAAYAGIEKNWLTVVLEDVGDPVVATAVVCMGDGLYQQASMGLLPESSAEKQKTLEQLMAALDRLTA</sequence>
<keyword evidence="7" id="KW-1185">Reference proteome</keyword>
<protein>
    <submittedName>
        <fullName evidence="6">TetR/AcrR family transcriptional regulator</fullName>
    </submittedName>
</protein>
<dbReference type="PROSITE" id="PS50977">
    <property type="entry name" value="HTH_TETR_2"/>
    <property type="match status" value="1"/>
</dbReference>
<dbReference type="EMBL" id="BAAAQA010000037">
    <property type="protein sequence ID" value="GAA2123688.1"/>
    <property type="molecule type" value="Genomic_DNA"/>
</dbReference>
<dbReference type="InterPro" id="IPR001647">
    <property type="entry name" value="HTH_TetR"/>
</dbReference>
<dbReference type="PANTHER" id="PTHR30055">
    <property type="entry name" value="HTH-TYPE TRANSCRIPTIONAL REGULATOR RUTR"/>
    <property type="match status" value="1"/>
</dbReference>
<dbReference type="RefSeq" id="WP_344225553.1">
    <property type="nucleotide sequence ID" value="NZ_BAAAQA010000037.1"/>
</dbReference>
<evidence type="ECO:0000259" key="5">
    <source>
        <dbReference type="PROSITE" id="PS50977"/>
    </source>
</evidence>
<evidence type="ECO:0000256" key="2">
    <source>
        <dbReference type="ARBA" id="ARBA00023125"/>
    </source>
</evidence>
<feature type="DNA-binding region" description="H-T-H motif" evidence="4">
    <location>
        <begin position="28"/>
        <end position="47"/>
    </location>
</feature>